<reference evidence="1 2" key="1">
    <citation type="submission" date="2020-09" db="EMBL/GenBank/DDBJ databases">
        <title>De no assembly of potato wild relative species, Solanum commersonii.</title>
        <authorList>
            <person name="Cho K."/>
        </authorList>
    </citation>
    <scope>NUCLEOTIDE SEQUENCE [LARGE SCALE GENOMIC DNA]</scope>
    <source>
        <strain evidence="1">LZ3.2</strain>
        <tissue evidence="1">Leaf</tissue>
    </source>
</reference>
<dbReference type="AlphaFoldDB" id="A0A9J5Z4P9"/>
<proteinExistence type="predicted"/>
<evidence type="ECO:0000313" key="2">
    <source>
        <dbReference type="Proteomes" id="UP000824120"/>
    </source>
</evidence>
<dbReference type="EMBL" id="JACXVP010000005">
    <property type="protein sequence ID" value="KAG5606030.1"/>
    <property type="molecule type" value="Genomic_DNA"/>
</dbReference>
<comment type="caution">
    <text evidence="1">The sequence shown here is derived from an EMBL/GenBank/DDBJ whole genome shotgun (WGS) entry which is preliminary data.</text>
</comment>
<evidence type="ECO:0000313" key="1">
    <source>
        <dbReference type="EMBL" id="KAG5606030.1"/>
    </source>
</evidence>
<organism evidence="1 2">
    <name type="scientific">Solanum commersonii</name>
    <name type="common">Commerson's wild potato</name>
    <name type="synonym">Commerson's nightshade</name>
    <dbReference type="NCBI Taxonomy" id="4109"/>
    <lineage>
        <taxon>Eukaryota</taxon>
        <taxon>Viridiplantae</taxon>
        <taxon>Streptophyta</taxon>
        <taxon>Embryophyta</taxon>
        <taxon>Tracheophyta</taxon>
        <taxon>Spermatophyta</taxon>
        <taxon>Magnoliopsida</taxon>
        <taxon>eudicotyledons</taxon>
        <taxon>Gunneridae</taxon>
        <taxon>Pentapetalae</taxon>
        <taxon>asterids</taxon>
        <taxon>lamiids</taxon>
        <taxon>Solanales</taxon>
        <taxon>Solanaceae</taxon>
        <taxon>Solanoideae</taxon>
        <taxon>Solaneae</taxon>
        <taxon>Solanum</taxon>
    </lineage>
</organism>
<gene>
    <name evidence="1" type="ORF">H5410_027522</name>
</gene>
<protein>
    <submittedName>
        <fullName evidence="1">Uncharacterized protein</fullName>
    </submittedName>
</protein>
<name>A0A9J5Z4P9_SOLCO</name>
<accession>A0A9J5Z4P9</accession>
<dbReference type="Proteomes" id="UP000824120">
    <property type="component" value="Chromosome 5"/>
</dbReference>
<keyword evidence="2" id="KW-1185">Reference proteome</keyword>
<sequence>MTFATLALWGQSRDVQYINKNDLSVATDGPFIGRKLNNSKLSSFLPTNDPSVAVDGPSIGSKLNNNKLSIFFQQMTHLLQ</sequence>